<dbReference type="OrthoDB" id="1631118at2"/>
<dbReference type="RefSeq" id="WP_119152687.1">
    <property type="nucleotide sequence ID" value="NZ_JBHSOV010000008.1"/>
</dbReference>
<proteinExistence type="predicted"/>
<dbReference type="AlphaFoldDB" id="A0A398CBT0"/>
<name>A0A398CBT0_9BACL</name>
<keyword evidence="3" id="KW-1185">Reference proteome</keyword>
<organism evidence="2 3">
    <name type="scientific">Cohnella faecalis</name>
    <dbReference type="NCBI Taxonomy" id="2315694"/>
    <lineage>
        <taxon>Bacteria</taxon>
        <taxon>Bacillati</taxon>
        <taxon>Bacillota</taxon>
        <taxon>Bacilli</taxon>
        <taxon>Bacillales</taxon>
        <taxon>Paenibacillaceae</taxon>
        <taxon>Cohnella</taxon>
    </lineage>
</organism>
<dbReference type="EMBL" id="QXJM01000063">
    <property type="protein sequence ID" value="RIE00233.1"/>
    <property type="molecule type" value="Genomic_DNA"/>
</dbReference>
<feature type="region of interest" description="Disordered" evidence="1">
    <location>
        <begin position="168"/>
        <end position="190"/>
    </location>
</feature>
<gene>
    <name evidence="2" type="ORF">D3H35_29810</name>
</gene>
<comment type="caution">
    <text evidence="2">The sequence shown here is derived from an EMBL/GenBank/DDBJ whole genome shotgun (WGS) entry which is preliminary data.</text>
</comment>
<evidence type="ECO:0000313" key="3">
    <source>
        <dbReference type="Proteomes" id="UP000266340"/>
    </source>
</evidence>
<accession>A0A398CBT0</accession>
<sequence length="227" mass="25414">MNLFRMTSLIEGIDRMEEFLENNFVCMGWKGIGDLENVGAEELHTSLAGLTEACERSDRERGMLQAEISAFVHTMRDGDYVLVPAGDVVHLGDLGDYYYVEETDSEHHGTVHRRGVTWLNEIAKAELNEEVREWLDGPGEIAIFDRPAAETGLAHWIDHPFGAAHKLPRPEAGDSRTSAQPHATMPRSEKVDPQLVAEALDILKLALRSEDPERRERAAIAILNYAK</sequence>
<evidence type="ECO:0000313" key="2">
    <source>
        <dbReference type="EMBL" id="RIE00233.1"/>
    </source>
</evidence>
<reference evidence="2 3" key="1">
    <citation type="submission" date="2018-09" db="EMBL/GenBank/DDBJ databases">
        <title>Cohnella cavernae sp. nov., isolated from a karst cave.</title>
        <authorList>
            <person name="Zhu H."/>
        </authorList>
    </citation>
    <scope>NUCLEOTIDE SEQUENCE [LARGE SCALE GENOMIC DNA]</scope>
    <source>
        <strain evidence="2 3">K2E09-144</strain>
    </source>
</reference>
<dbReference type="Proteomes" id="UP000266340">
    <property type="component" value="Unassembled WGS sequence"/>
</dbReference>
<evidence type="ECO:0000256" key="1">
    <source>
        <dbReference type="SAM" id="MobiDB-lite"/>
    </source>
</evidence>
<protein>
    <submittedName>
        <fullName evidence="2">Uncharacterized protein</fullName>
    </submittedName>
</protein>